<feature type="domain" description="Inosine/uridine-preferring nucleoside hydrolase" evidence="4">
    <location>
        <begin position="10"/>
        <end position="366"/>
    </location>
</feature>
<evidence type="ECO:0000313" key="6">
    <source>
        <dbReference type="Proteomes" id="UP000812287"/>
    </source>
</evidence>
<gene>
    <name evidence="5" type="ORF">BT62DRAFT_978952</name>
</gene>
<reference evidence="5" key="1">
    <citation type="submission" date="2020-11" db="EMBL/GenBank/DDBJ databases">
        <title>Adaptations for nitrogen fixation in a non-lichenized fungal sporocarp promotes dispersal by wood-feeding termites.</title>
        <authorList>
            <consortium name="DOE Joint Genome Institute"/>
            <person name="Koch R.A."/>
            <person name="Yoon G."/>
            <person name="Arayal U."/>
            <person name="Lail K."/>
            <person name="Amirebrahimi M."/>
            <person name="Labutti K."/>
            <person name="Lipzen A."/>
            <person name="Riley R."/>
            <person name="Barry K."/>
            <person name="Henrissat B."/>
            <person name="Grigoriev I.V."/>
            <person name="Herr J.R."/>
            <person name="Aime M.C."/>
        </authorList>
    </citation>
    <scope>NUCLEOTIDE SEQUENCE</scope>
    <source>
        <strain evidence="5">MCA 3950</strain>
    </source>
</reference>
<accession>A0A9P7VZ05</accession>
<dbReference type="InterPro" id="IPR001910">
    <property type="entry name" value="Inosine/uridine_hydrolase_dom"/>
</dbReference>
<comment type="caution">
    <text evidence="5">The sequence shown here is derived from an EMBL/GenBank/DDBJ whole genome shotgun (WGS) entry which is preliminary data.</text>
</comment>
<organism evidence="5 6">
    <name type="scientific">Guyanagaster necrorhizus</name>
    <dbReference type="NCBI Taxonomy" id="856835"/>
    <lineage>
        <taxon>Eukaryota</taxon>
        <taxon>Fungi</taxon>
        <taxon>Dikarya</taxon>
        <taxon>Basidiomycota</taxon>
        <taxon>Agaricomycotina</taxon>
        <taxon>Agaricomycetes</taxon>
        <taxon>Agaricomycetidae</taxon>
        <taxon>Agaricales</taxon>
        <taxon>Marasmiineae</taxon>
        <taxon>Physalacriaceae</taxon>
        <taxon>Guyanagaster</taxon>
    </lineage>
</organism>
<evidence type="ECO:0000313" key="5">
    <source>
        <dbReference type="EMBL" id="KAG7449788.1"/>
    </source>
</evidence>
<dbReference type="OrthoDB" id="5783963at2759"/>
<dbReference type="GO" id="GO:0005829">
    <property type="term" value="C:cytosol"/>
    <property type="evidence" value="ECO:0007669"/>
    <property type="project" value="TreeGrafter"/>
</dbReference>
<dbReference type="InterPro" id="IPR023186">
    <property type="entry name" value="IUNH"/>
</dbReference>
<comment type="similarity">
    <text evidence="1">Belongs to the IUNH family.</text>
</comment>
<evidence type="ECO:0000256" key="1">
    <source>
        <dbReference type="ARBA" id="ARBA00009176"/>
    </source>
</evidence>
<dbReference type="AlphaFoldDB" id="A0A9P7VZ05"/>
<evidence type="ECO:0000256" key="3">
    <source>
        <dbReference type="ARBA" id="ARBA00023295"/>
    </source>
</evidence>
<evidence type="ECO:0000256" key="2">
    <source>
        <dbReference type="ARBA" id="ARBA00022801"/>
    </source>
</evidence>
<dbReference type="GO" id="GO:0006152">
    <property type="term" value="P:purine nucleoside catabolic process"/>
    <property type="evidence" value="ECO:0007669"/>
    <property type="project" value="TreeGrafter"/>
</dbReference>
<proteinExistence type="inferred from homology"/>
<keyword evidence="6" id="KW-1185">Reference proteome</keyword>
<protein>
    <submittedName>
        <fullName evidence="5">Nucleoside hydrolase</fullName>
    </submittedName>
</protein>
<name>A0A9P7VZ05_9AGAR</name>
<sequence length="421" mass="46511">MAASKGRIPVIIDTDPGVDDIIAILFALASPELEVLSIVVSFGNTDIQSSYANILKTYQALARHFDAYPAEKSRFPNYEASPKTSLVLGSDGPLEGDIHSAQYFHGRDGLGGISERHSEFNAEFDANDGHPQLLLSKKPAVESSLELLQCYPERSITYIALGPLTNLAQLMRRNKDLVRGRIGRVICMGGALDVPGNTSPVAEFNFFADPYAVKELLMPSKPEFGLPLDRFFLLPLDITTPHELPFLVYQTRVDPLFSNMNTPSFADEKKALTHFTSSFLEHTRTVMLQFGKDAMELHDIVAVWCAIANPPSSATLSPGWSMHKRTFEIERIGELTRGMLIIDRREDEAAYAPGANRALVQEELDKHQLVHGPWESTAVPAAVEVESWSSSCHDGSRISCIIKTPGHNALLQLLLERVWGT</sequence>
<dbReference type="InterPro" id="IPR036452">
    <property type="entry name" value="Ribo_hydro-like"/>
</dbReference>
<dbReference type="Proteomes" id="UP000812287">
    <property type="component" value="Unassembled WGS sequence"/>
</dbReference>
<dbReference type="GeneID" id="66111695"/>
<dbReference type="Pfam" id="PF01156">
    <property type="entry name" value="IU_nuc_hydro"/>
    <property type="match status" value="1"/>
</dbReference>
<dbReference type="Gene3D" id="3.90.245.10">
    <property type="entry name" value="Ribonucleoside hydrolase-like"/>
    <property type="match status" value="1"/>
</dbReference>
<dbReference type="SUPFAM" id="SSF53590">
    <property type="entry name" value="Nucleoside hydrolase"/>
    <property type="match status" value="1"/>
</dbReference>
<keyword evidence="2 5" id="KW-0378">Hydrolase</keyword>
<keyword evidence="3" id="KW-0326">Glycosidase</keyword>
<dbReference type="RefSeq" id="XP_043043288.1">
    <property type="nucleotide sequence ID" value="XM_043189398.1"/>
</dbReference>
<evidence type="ECO:0000259" key="4">
    <source>
        <dbReference type="Pfam" id="PF01156"/>
    </source>
</evidence>
<dbReference type="PANTHER" id="PTHR12304:SF56">
    <property type="entry name" value="HYDROLASE, PUTATIVE (AFU_ORTHOLOGUE AFUA_1G11790)-RELATED"/>
    <property type="match status" value="1"/>
</dbReference>
<dbReference type="PANTHER" id="PTHR12304">
    <property type="entry name" value="INOSINE-URIDINE PREFERRING NUCLEOSIDE HYDROLASE"/>
    <property type="match status" value="1"/>
</dbReference>
<dbReference type="EMBL" id="MU250527">
    <property type="protein sequence ID" value="KAG7449788.1"/>
    <property type="molecule type" value="Genomic_DNA"/>
</dbReference>
<dbReference type="GO" id="GO:0008477">
    <property type="term" value="F:purine nucleosidase activity"/>
    <property type="evidence" value="ECO:0007669"/>
    <property type="project" value="TreeGrafter"/>
</dbReference>